<dbReference type="Gene3D" id="3.40.50.1820">
    <property type="entry name" value="alpha/beta hydrolase"/>
    <property type="match status" value="1"/>
</dbReference>
<proteinExistence type="predicted"/>
<accession>A0ABX8AKE5</accession>
<gene>
    <name evidence="2" type="ORF">KGB56_19875</name>
</gene>
<keyword evidence="2" id="KW-0378">Hydrolase</keyword>
<dbReference type="GO" id="GO:0016787">
    <property type="term" value="F:hydrolase activity"/>
    <property type="evidence" value="ECO:0007669"/>
    <property type="project" value="UniProtKB-KW"/>
</dbReference>
<dbReference type="PANTHER" id="PTHR45763:SF46">
    <property type="entry name" value="AB HYDROLASE-1 DOMAIN-CONTAINING PROTEIN"/>
    <property type="match status" value="1"/>
</dbReference>
<dbReference type="EMBL" id="CP074126">
    <property type="protein sequence ID" value="QUS55548.1"/>
    <property type="molecule type" value="Genomic_DNA"/>
</dbReference>
<dbReference type="PANTHER" id="PTHR45763">
    <property type="entry name" value="HYDROLASE, ALPHA/BETA FOLD FAMILY PROTEIN, EXPRESSED-RELATED"/>
    <property type="match status" value="1"/>
</dbReference>
<dbReference type="InterPro" id="IPR000073">
    <property type="entry name" value="AB_hydrolase_1"/>
</dbReference>
<sequence>MFVKLQDGTLKLSGGRVLAWSEWGAADGRPVILCQGAGMASAIPFGEQAAVDLGLRVLSVDRPGLGNSEADPEKSFESWAADIKELLDFVKADQAFAIGFSQGAPFALALADAGLVDGVAVVSGQDELASPDLFAMLPDELKGMVSLACDDPDRLEADITGMATADWLWQMIEGMSRPEDRAFYASASFAPLYRNALADGFSQGAAGYARDTRLAMGRWSFNAENIKQDVQLWYGLKDTSPVHSPDFGATLAKRLSRSELRQIAEEGSAILWTRADAILRRLSESQR</sequence>
<dbReference type="SUPFAM" id="SSF53474">
    <property type="entry name" value="alpha/beta-Hydrolases"/>
    <property type="match status" value="1"/>
</dbReference>
<dbReference type="InterPro" id="IPR029058">
    <property type="entry name" value="AB_hydrolase_fold"/>
</dbReference>
<keyword evidence="3" id="KW-1185">Reference proteome</keyword>
<name>A0ABX8AKE5_9HYPH</name>
<reference evidence="2 3" key="1">
    <citation type="journal article" date="2021" name="Angew. Chem. Int. Ed. Engl.">
        <title>A novel family of nonribosomal peptides modulate collective behavior in Pseudovibrio bacteria isolated from marine sponges.</title>
        <authorList>
            <person name="Ioca L.P."/>
            <person name="Dai Y."/>
            <person name="Kunakom S."/>
            <person name="Diaz-Espinosa J."/>
            <person name="Krunic A."/>
            <person name="Crnkovic C.M."/>
            <person name="Orjala J."/>
            <person name="Sanchez L.M."/>
            <person name="Ferreira A.G."/>
            <person name="Berlinck R.G.S."/>
            <person name="Eustaquio A.S."/>
        </authorList>
    </citation>
    <scope>NUCLEOTIDE SEQUENCE [LARGE SCALE GENOMIC DNA]</scope>
    <source>
        <strain evidence="2 3">Ab134</strain>
    </source>
</reference>
<evidence type="ECO:0000313" key="2">
    <source>
        <dbReference type="EMBL" id="QUS55548.1"/>
    </source>
</evidence>
<evidence type="ECO:0000259" key="1">
    <source>
        <dbReference type="Pfam" id="PF00561"/>
    </source>
</evidence>
<evidence type="ECO:0000313" key="3">
    <source>
        <dbReference type="Proteomes" id="UP000680706"/>
    </source>
</evidence>
<organism evidence="2 3">
    <name type="scientific">Pseudovibrio brasiliensis</name>
    <dbReference type="NCBI Taxonomy" id="1898042"/>
    <lineage>
        <taxon>Bacteria</taxon>
        <taxon>Pseudomonadati</taxon>
        <taxon>Pseudomonadota</taxon>
        <taxon>Alphaproteobacteria</taxon>
        <taxon>Hyphomicrobiales</taxon>
        <taxon>Stappiaceae</taxon>
        <taxon>Pseudovibrio</taxon>
    </lineage>
</organism>
<feature type="domain" description="AB hydrolase-1" evidence="1">
    <location>
        <begin position="30"/>
        <end position="131"/>
    </location>
</feature>
<dbReference type="RefSeq" id="WP_083646391.1">
    <property type="nucleotide sequence ID" value="NZ_CP074126.1"/>
</dbReference>
<dbReference type="Pfam" id="PF00561">
    <property type="entry name" value="Abhydrolase_1"/>
    <property type="match status" value="1"/>
</dbReference>
<protein>
    <submittedName>
        <fullName evidence="2">Alpha/beta hydrolase</fullName>
    </submittedName>
</protein>
<dbReference type="Proteomes" id="UP000680706">
    <property type="component" value="Chromosome"/>
</dbReference>